<comment type="caution">
    <text evidence="8">The sequence shown here is derived from an EMBL/GenBank/DDBJ whole genome shotgun (WGS) entry which is preliminary data.</text>
</comment>
<dbReference type="PIRSF" id="PIRSF005700">
    <property type="entry name" value="PepC"/>
    <property type="match status" value="1"/>
</dbReference>
<dbReference type="GO" id="GO:0070005">
    <property type="term" value="F:cysteine-type aminopeptidase activity"/>
    <property type="evidence" value="ECO:0007669"/>
    <property type="project" value="InterPro"/>
</dbReference>
<evidence type="ECO:0000256" key="5">
    <source>
        <dbReference type="PIRSR" id="PIRSR005700-1"/>
    </source>
</evidence>
<gene>
    <name evidence="8" type="ORF">OU798_11715</name>
</gene>
<dbReference type="GO" id="GO:0005737">
    <property type="term" value="C:cytoplasm"/>
    <property type="evidence" value="ECO:0007669"/>
    <property type="project" value="TreeGrafter"/>
</dbReference>
<dbReference type="PANTHER" id="PTHR10363:SF2">
    <property type="entry name" value="BLEOMYCIN HYDROLASE"/>
    <property type="match status" value="1"/>
</dbReference>
<dbReference type="Proteomes" id="UP001145087">
    <property type="component" value="Unassembled WGS sequence"/>
</dbReference>
<keyword evidence="3 4" id="KW-0788">Thiol protease</keyword>
<dbReference type="GO" id="GO:0009636">
    <property type="term" value="P:response to toxic substance"/>
    <property type="evidence" value="ECO:0007669"/>
    <property type="project" value="TreeGrafter"/>
</dbReference>
<keyword evidence="9" id="KW-1185">Reference proteome</keyword>
<evidence type="ECO:0000256" key="6">
    <source>
        <dbReference type="SAM" id="SignalP"/>
    </source>
</evidence>
<dbReference type="Gene3D" id="3.90.70.10">
    <property type="entry name" value="Cysteine proteinases"/>
    <property type="match status" value="1"/>
</dbReference>
<dbReference type="PROSITE" id="PS00139">
    <property type="entry name" value="THIOL_PROTEASE_CYS"/>
    <property type="match status" value="1"/>
</dbReference>
<dbReference type="PANTHER" id="PTHR10363">
    <property type="entry name" value="BLEOMYCIN HYDROLASE"/>
    <property type="match status" value="1"/>
</dbReference>
<dbReference type="InterPro" id="IPR038765">
    <property type="entry name" value="Papain-like_cys_pep_sf"/>
</dbReference>
<feature type="signal peptide" evidence="6">
    <location>
        <begin position="1"/>
        <end position="20"/>
    </location>
</feature>
<reference evidence="8" key="1">
    <citation type="submission" date="2022-11" db="EMBL/GenBank/DDBJ databases">
        <title>Marilongibacter aestuarii gen. nov., sp. nov., isolated from tidal flat sediment.</title>
        <authorList>
            <person name="Jiayan W."/>
        </authorList>
    </citation>
    <scope>NUCLEOTIDE SEQUENCE</scope>
    <source>
        <strain evidence="8">Z1-6</strain>
    </source>
</reference>
<feature type="domain" description="Cyclic nucleotide-binding" evidence="7">
    <location>
        <begin position="233"/>
        <end position="270"/>
    </location>
</feature>
<sequence length="361" mass="41565">MKLFSLLFLSVFALTSAVVGQDEKEAFTIVKKLEHTPVISQGRTGTCWSFATTSFLESEIMRKGFPETKLSEMYFVHYNYVNKAFQYLLYHGNNNFGEGSLSHDVMKVLQEEGIATHESFPGILTDGKYNHRELVAKLKKEAVDINKKKSGQIDASSDLESYRPILKEHLGKLPKKIEMGEDKYSPSKLCDHFELDVNDYVELSSFSHHPFYKQFVLEVPDNWAHAQYYNLPIDELMEVMYYSINNGYTVAWDGDTSEELFIHKKGKADVPKKQRDKVDQKLRQTTFYDRTTTDDHLMHLVGLSKDSEQRDCFYTKNSWGSDSNDCGGYLHMTDDYVRLKTIAIMVHKDAIPKIIKNKLGL</sequence>
<organism evidence="8 9">
    <name type="scientific">Draconibacterium aestuarii</name>
    <dbReference type="NCBI Taxonomy" id="2998507"/>
    <lineage>
        <taxon>Bacteria</taxon>
        <taxon>Pseudomonadati</taxon>
        <taxon>Bacteroidota</taxon>
        <taxon>Bacteroidia</taxon>
        <taxon>Marinilabiliales</taxon>
        <taxon>Prolixibacteraceae</taxon>
        <taxon>Draconibacterium</taxon>
    </lineage>
</organism>
<name>A0A9X3FE60_9BACT</name>
<dbReference type="InterPro" id="IPR000169">
    <property type="entry name" value="Pept_cys_AS"/>
</dbReference>
<dbReference type="Pfam" id="PF00112">
    <property type="entry name" value="Peptidase_C1"/>
    <property type="match status" value="1"/>
</dbReference>
<dbReference type="EMBL" id="JAPOHD010000026">
    <property type="protein sequence ID" value="MCY1721013.1"/>
    <property type="molecule type" value="Genomic_DNA"/>
</dbReference>
<evidence type="ECO:0000259" key="7">
    <source>
        <dbReference type="PROSITE" id="PS50042"/>
    </source>
</evidence>
<keyword evidence="2 4" id="KW-0378">Hydrolase</keyword>
<keyword evidence="6" id="KW-0732">Signal</keyword>
<evidence type="ECO:0000256" key="2">
    <source>
        <dbReference type="ARBA" id="ARBA00022801"/>
    </source>
</evidence>
<dbReference type="AlphaFoldDB" id="A0A9X3FE60"/>
<dbReference type="InterPro" id="IPR000668">
    <property type="entry name" value="Peptidase_C1A_C"/>
</dbReference>
<dbReference type="RefSeq" id="WP_343333347.1">
    <property type="nucleotide sequence ID" value="NZ_JAPOHD010000026.1"/>
</dbReference>
<dbReference type="InterPro" id="IPR000595">
    <property type="entry name" value="cNMP-bd_dom"/>
</dbReference>
<feature type="active site" evidence="5">
    <location>
        <position position="296"/>
    </location>
</feature>
<proteinExistence type="inferred from homology"/>
<comment type="similarity">
    <text evidence="4">Belongs to the peptidase C1 family.</text>
</comment>
<feature type="chain" id="PRO_5040832775" description="Aminopeptidase" evidence="6">
    <location>
        <begin position="21"/>
        <end position="361"/>
    </location>
</feature>
<keyword evidence="1 4" id="KW-0645">Protease</keyword>
<dbReference type="GO" id="GO:0043418">
    <property type="term" value="P:homocysteine catabolic process"/>
    <property type="evidence" value="ECO:0007669"/>
    <property type="project" value="TreeGrafter"/>
</dbReference>
<feature type="active site" evidence="5">
    <location>
        <position position="47"/>
    </location>
</feature>
<feature type="active site" evidence="5">
    <location>
        <position position="317"/>
    </location>
</feature>
<evidence type="ECO:0000313" key="9">
    <source>
        <dbReference type="Proteomes" id="UP001145087"/>
    </source>
</evidence>
<accession>A0A9X3FE60</accession>
<dbReference type="SUPFAM" id="SSF54001">
    <property type="entry name" value="Cysteine proteinases"/>
    <property type="match status" value="1"/>
</dbReference>
<evidence type="ECO:0000313" key="8">
    <source>
        <dbReference type="EMBL" id="MCY1721013.1"/>
    </source>
</evidence>
<dbReference type="PROSITE" id="PS50042">
    <property type="entry name" value="CNMP_BINDING_3"/>
    <property type="match status" value="1"/>
</dbReference>
<keyword evidence="4" id="KW-0031">Aminopeptidase</keyword>
<dbReference type="Pfam" id="PF03051">
    <property type="entry name" value="Peptidase_C1_2"/>
    <property type="match status" value="1"/>
</dbReference>
<evidence type="ECO:0000256" key="3">
    <source>
        <dbReference type="ARBA" id="ARBA00022807"/>
    </source>
</evidence>
<evidence type="ECO:0000256" key="4">
    <source>
        <dbReference type="PIRNR" id="PIRNR005700"/>
    </source>
</evidence>
<dbReference type="InterPro" id="IPR004134">
    <property type="entry name" value="Peptidase_C1B"/>
</dbReference>
<dbReference type="GO" id="GO:0006508">
    <property type="term" value="P:proteolysis"/>
    <property type="evidence" value="ECO:0007669"/>
    <property type="project" value="UniProtKB-KW"/>
</dbReference>
<evidence type="ECO:0000256" key="1">
    <source>
        <dbReference type="ARBA" id="ARBA00022670"/>
    </source>
</evidence>
<protein>
    <recommendedName>
        <fullName evidence="4">Aminopeptidase</fullName>
    </recommendedName>
</protein>